<evidence type="ECO:0000256" key="4">
    <source>
        <dbReference type="ARBA" id="ARBA00022884"/>
    </source>
</evidence>
<dbReference type="FunFam" id="1.10.3210.10:FF:000003">
    <property type="entry name" value="Ribonuclease Y"/>
    <property type="match status" value="1"/>
</dbReference>
<evidence type="ECO:0000256" key="2">
    <source>
        <dbReference type="ARBA" id="ARBA00022759"/>
    </source>
</evidence>
<dbReference type="InterPro" id="IPR006675">
    <property type="entry name" value="HDIG_dom"/>
</dbReference>
<dbReference type="CDD" id="cd00077">
    <property type="entry name" value="HDc"/>
    <property type="match status" value="1"/>
</dbReference>
<sequence>VDDTPEVVTLSSFDPVRREVARISLERLIADGRIHPARIEEVVEKARKEVETTIREEGEKAVFDLGLSGIHPDIIRLLGRLKYRTSYGQNVLQHSREVAYLSGLMAGELGVDIKLAKRAGLLHDIGKAVDHEVEGPHHEIGMNIARKYGEDERVLNAIACHHGDIDPICVESALVAAADALSAARPGVRRESIENYIKRLKRLEEIATSYDGVEKCYAIQAGREIRIIVKPEDVSDEMSSLISREIAKKIQAELSYPGQIKIMVIRETRFVDYAK</sequence>
<protein>
    <submittedName>
        <fullName evidence="6">Ribonuclease Y</fullName>
    </submittedName>
</protein>
<accession>A0A3B1CMT5</accession>
<dbReference type="HAMAP" id="MF_00335">
    <property type="entry name" value="RNase_Y"/>
    <property type="match status" value="1"/>
</dbReference>
<dbReference type="GO" id="GO:0004519">
    <property type="term" value="F:endonuclease activity"/>
    <property type="evidence" value="ECO:0007669"/>
    <property type="project" value="UniProtKB-KW"/>
</dbReference>
<dbReference type="InterPro" id="IPR003607">
    <property type="entry name" value="HD/PDEase_dom"/>
</dbReference>
<dbReference type="PANTHER" id="PTHR35795">
    <property type="entry name" value="SLR1885 PROTEIN"/>
    <property type="match status" value="1"/>
</dbReference>
<dbReference type="InterPro" id="IPR017705">
    <property type="entry name" value="Ribonuclease_Y"/>
</dbReference>
<dbReference type="PROSITE" id="PS51831">
    <property type="entry name" value="HD"/>
    <property type="match status" value="1"/>
</dbReference>
<dbReference type="GO" id="GO:0003723">
    <property type="term" value="F:RNA binding"/>
    <property type="evidence" value="ECO:0007669"/>
    <property type="project" value="UniProtKB-KW"/>
</dbReference>
<reference evidence="6" key="1">
    <citation type="submission" date="2018-06" db="EMBL/GenBank/DDBJ databases">
        <authorList>
            <person name="Zhirakovskaya E."/>
        </authorList>
    </citation>
    <scope>NUCLEOTIDE SEQUENCE</scope>
</reference>
<dbReference type="Pfam" id="PF01966">
    <property type="entry name" value="HD"/>
    <property type="match status" value="1"/>
</dbReference>
<dbReference type="GO" id="GO:0016787">
    <property type="term" value="F:hydrolase activity"/>
    <property type="evidence" value="ECO:0007669"/>
    <property type="project" value="UniProtKB-KW"/>
</dbReference>
<evidence type="ECO:0000313" key="6">
    <source>
        <dbReference type="EMBL" id="VAX31469.1"/>
    </source>
</evidence>
<evidence type="ECO:0000256" key="1">
    <source>
        <dbReference type="ARBA" id="ARBA00022722"/>
    </source>
</evidence>
<evidence type="ECO:0000259" key="5">
    <source>
        <dbReference type="PROSITE" id="PS51831"/>
    </source>
</evidence>
<dbReference type="GO" id="GO:0006402">
    <property type="term" value="P:mRNA catabolic process"/>
    <property type="evidence" value="ECO:0007669"/>
    <property type="project" value="InterPro"/>
</dbReference>
<keyword evidence="2" id="KW-0255">Endonuclease</keyword>
<dbReference type="InterPro" id="IPR051094">
    <property type="entry name" value="Diverse_Catalytic_Enzymes"/>
</dbReference>
<proteinExistence type="inferred from homology"/>
<dbReference type="InterPro" id="IPR006674">
    <property type="entry name" value="HD_domain"/>
</dbReference>
<evidence type="ECO:0000256" key="3">
    <source>
        <dbReference type="ARBA" id="ARBA00022801"/>
    </source>
</evidence>
<dbReference type="NCBIfam" id="TIGR00277">
    <property type="entry name" value="HDIG"/>
    <property type="match status" value="1"/>
</dbReference>
<keyword evidence="1" id="KW-0540">Nuclease</keyword>
<organism evidence="6">
    <name type="scientific">hydrothermal vent metagenome</name>
    <dbReference type="NCBI Taxonomy" id="652676"/>
    <lineage>
        <taxon>unclassified sequences</taxon>
        <taxon>metagenomes</taxon>
        <taxon>ecological metagenomes</taxon>
    </lineage>
</organism>
<dbReference type="AlphaFoldDB" id="A0A3B1CMT5"/>
<dbReference type="PANTHER" id="PTHR35795:SF1">
    <property type="entry name" value="BIS(5'-NUCLEOSYL)-TETRAPHOSPHATASE, SYMMETRICAL"/>
    <property type="match status" value="1"/>
</dbReference>
<feature type="non-terminal residue" evidence="6">
    <location>
        <position position="1"/>
    </location>
</feature>
<name>A0A3B1CMT5_9ZZZZ</name>
<feature type="domain" description="HD" evidence="5">
    <location>
        <begin position="91"/>
        <end position="184"/>
    </location>
</feature>
<dbReference type="Gene3D" id="1.10.3210.10">
    <property type="entry name" value="Hypothetical protein af1432"/>
    <property type="match status" value="1"/>
</dbReference>
<dbReference type="GO" id="GO:0016020">
    <property type="term" value="C:membrane"/>
    <property type="evidence" value="ECO:0007669"/>
    <property type="project" value="InterPro"/>
</dbReference>
<dbReference type="EMBL" id="UOGI01000108">
    <property type="protein sequence ID" value="VAX31469.1"/>
    <property type="molecule type" value="Genomic_DNA"/>
</dbReference>
<keyword evidence="3" id="KW-0378">Hydrolase</keyword>
<dbReference type="NCBIfam" id="TIGR03319">
    <property type="entry name" value="RNase_Y"/>
    <property type="match status" value="1"/>
</dbReference>
<keyword evidence="4" id="KW-0694">RNA-binding</keyword>
<gene>
    <name evidence="6" type="ORF">MNBD_NITROSPIRAE03-1368</name>
</gene>
<dbReference type="SMART" id="SM00471">
    <property type="entry name" value="HDc"/>
    <property type="match status" value="1"/>
</dbReference>
<dbReference type="SUPFAM" id="SSF109604">
    <property type="entry name" value="HD-domain/PDEase-like"/>
    <property type="match status" value="1"/>
</dbReference>